<reference evidence="8 9" key="1">
    <citation type="submission" date="2016-04" db="EMBL/GenBank/DDBJ databases">
        <title>ATOL: Assembling a taxonomically balanced genome-scale reconstruction of the evolutionary history of the Enterobacteriaceae.</title>
        <authorList>
            <person name="Plunkett G.III."/>
            <person name="Neeno-Eckwall E.C."/>
            <person name="Glasner J.D."/>
            <person name="Perna N.T."/>
        </authorList>
    </citation>
    <scope>NUCLEOTIDE SEQUENCE [LARGE SCALE GENOMIC DNA]</scope>
    <source>
        <strain evidence="8 9">ATCC 35613</strain>
    </source>
</reference>
<dbReference type="InterPro" id="IPR049034">
    <property type="entry name" value="T3S_SPI-1_N0"/>
</dbReference>
<dbReference type="GO" id="GO:0009279">
    <property type="term" value="C:cell outer membrane"/>
    <property type="evidence" value="ECO:0007669"/>
    <property type="project" value="UniProtKB-SubCell"/>
</dbReference>
<organism evidence="8 9">
    <name type="scientific">Providencia heimbachae ATCC 35613</name>
    <dbReference type="NCBI Taxonomy" id="1354272"/>
    <lineage>
        <taxon>Bacteria</taxon>
        <taxon>Pseudomonadati</taxon>
        <taxon>Pseudomonadota</taxon>
        <taxon>Gammaproteobacteria</taxon>
        <taxon>Enterobacterales</taxon>
        <taxon>Morganellaceae</taxon>
        <taxon>Providencia</taxon>
    </lineage>
</organism>
<sequence length="567" mass="62848" precursor="true">MSRKRNGVIFFTLLLLSTNIYTAQAEIIVAEPVAQEKSQDTFVANNIAVGKVFEAVADRLNKPIILSKLAAQKRVTGNFNLANADEMFKALTRRIALVWYDDGAGIYVYDNSEMRSSIIPTNGVNSNQVLSYIQRNGIYDGRFPVRSQGGDSLLFVSGPPLYVELIKAAALYLNEQVKKEEMVSGEVAVVPLKHASVTDRSYSLRGQSVTVPGMLTVISALFKNSGDSIEETLKIQPTPFNSTGDSIDDLMDAPIGEAVSTNQKKILVNRGLTSGRAFSLVAHPDSNSLIVKGSQEQIRYVRQLVNTLDMRRRQVELSLWIIDITRSELDNLGVNWEVGTFKTGRGSVAFNRSTLSNSQEFLLQIDALSKSGNGHIVSRPVLLTQENIPALFDNNTSFYAKLQGERIATLEQVTYGTMISVMPRISAGQSVEMEVNIEDGAESRDSSGKTSNVEGLPAVNRTSINTVARIAKDSSLLIGGYTREQYIENESKIPFLGDIPFVGGLFSHSSINHQKMVRLFLIQPRLLDENESWDGRQFSEKQRITNRDSQLHGTVQFLQQYMSESWQ</sequence>
<evidence type="ECO:0000256" key="3">
    <source>
        <dbReference type="HAMAP-Rule" id="MF_02219"/>
    </source>
</evidence>
<dbReference type="HAMAP" id="MF_02219">
    <property type="entry name" value="Type_III_secretin"/>
    <property type="match status" value="1"/>
</dbReference>
<feature type="domain" description="NolW-like" evidence="6">
    <location>
        <begin position="187"/>
        <end position="314"/>
    </location>
</feature>
<evidence type="ECO:0000259" key="7">
    <source>
        <dbReference type="Pfam" id="PF21304"/>
    </source>
</evidence>
<dbReference type="Gene3D" id="3.30.1370.120">
    <property type="match status" value="2"/>
</dbReference>
<dbReference type="EMBL" id="LXEW01000032">
    <property type="protein sequence ID" value="OAT51370.1"/>
    <property type="molecule type" value="Genomic_DNA"/>
</dbReference>
<dbReference type="Pfam" id="PF03958">
    <property type="entry name" value="Secretin_N"/>
    <property type="match status" value="1"/>
</dbReference>
<feature type="domain" description="Type II/III secretion system secretin-like" evidence="5">
    <location>
        <begin position="367"/>
        <end position="527"/>
    </location>
</feature>
<comment type="subunit">
    <text evidence="3">The core secretion machinery of the T3SS is composed of approximately 20 different proteins, including cytoplasmic components, a base, an export apparatus and a needle. This subunit is part of the base, which anchors the injectisome in the bacterial cell envelope. Forms a stable homooligomeric complex.</text>
</comment>
<evidence type="ECO:0000313" key="8">
    <source>
        <dbReference type="EMBL" id="OAT51370.1"/>
    </source>
</evidence>
<keyword evidence="9" id="KW-1185">Reference proteome</keyword>
<dbReference type="GO" id="GO:0030254">
    <property type="term" value="P:protein secretion by the type III secretion system"/>
    <property type="evidence" value="ECO:0007669"/>
    <property type="project" value="UniProtKB-UniRule"/>
</dbReference>
<dbReference type="GO" id="GO:0030257">
    <property type="term" value="C:type III protein secretion system complex"/>
    <property type="evidence" value="ECO:0007669"/>
    <property type="project" value="UniProtKB-UniRule"/>
</dbReference>
<dbReference type="NCBIfam" id="TIGR02516">
    <property type="entry name" value="type_III_yscC"/>
    <property type="match status" value="1"/>
</dbReference>
<comment type="function">
    <text evidence="3">Component of the type III secretion system (T3SS), also called injectisome, which is used to inject bacterial effector proteins into eukaryotic host cells. Forms a ring-shaped multimeric structure with an apparent central pore in the outer membrane.</text>
</comment>
<dbReference type="Proteomes" id="UP000078224">
    <property type="component" value="Unassembled WGS sequence"/>
</dbReference>
<evidence type="ECO:0000259" key="6">
    <source>
        <dbReference type="Pfam" id="PF03958"/>
    </source>
</evidence>
<dbReference type="PANTHER" id="PTHR30332:SF5">
    <property type="entry name" value="SPI-1 TYPE 3 SECRETION SYSTEM SECRETIN"/>
    <property type="match status" value="1"/>
</dbReference>
<keyword evidence="3 4" id="KW-0813">Transport</keyword>
<dbReference type="Pfam" id="PF00263">
    <property type="entry name" value="Secretin"/>
    <property type="match status" value="1"/>
</dbReference>
<evidence type="ECO:0000259" key="5">
    <source>
        <dbReference type="Pfam" id="PF00263"/>
    </source>
</evidence>
<dbReference type="PRINTS" id="PR01337">
    <property type="entry name" value="TYPE3OMGPROT"/>
</dbReference>
<evidence type="ECO:0000256" key="1">
    <source>
        <dbReference type="ARBA" id="ARBA00004442"/>
    </source>
</evidence>
<dbReference type="PATRIC" id="fig|1354272.4.peg.2344"/>
<evidence type="ECO:0000256" key="2">
    <source>
        <dbReference type="ARBA" id="ARBA00022729"/>
    </source>
</evidence>
<evidence type="ECO:0000313" key="9">
    <source>
        <dbReference type="Proteomes" id="UP000078224"/>
    </source>
</evidence>
<proteinExistence type="inferred from homology"/>
<dbReference type="InterPro" id="IPR003522">
    <property type="entry name" value="T3SS_OM_pore_YscC"/>
</dbReference>
<dbReference type="AlphaFoldDB" id="A0A1B7JTZ7"/>
<dbReference type="GO" id="GO:0015627">
    <property type="term" value="C:type II protein secretion system complex"/>
    <property type="evidence" value="ECO:0007669"/>
    <property type="project" value="TreeGrafter"/>
</dbReference>
<feature type="chain" id="PRO_5026407213" description="Type 3 secretion system secretin" evidence="3">
    <location>
        <begin position="26"/>
        <end position="567"/>
    </location>
</feature>
<protein>
    <recommendedName>
        <fullName evidence="3">Type 3 secretion system secretin</fullName>
        <shortName evidence="3">T3SS secretin</shortName>
    </recommendedName>
</protein>
<keyword evidence="3" id="KW-0653">Protein transport</keyword>
<accession>A0A1B7JTZ7</accession>
<comment type="caution">
    <text evidence="8">The sequence shown here is derived from an EMBL/GenBank/DDBJ whole genome shotgun (WGS) entry which is preliminary data.</text>
</comment>
<feature type="signal peptide" evidence="3">
    <location>
        <begin position="1"/>
        <end position="25"/>
    </location>
</feature>
<comment type="similarity">
    <text evidence="3">Belongs to the bacterial secretin family. T3SS SctC subfamily.</text>
</comment>
<gene>
    <name evidence="3" type="primary">sctC</name>
    <name evidence="8" type="ORF">M998_2307</name>
</gene>
<feature type="domain" description="SPI-1 type 3 secretion system secretin N0" evidence="7">
    <location>
        <begin position="42"/>
        <end position="110"/>
    </location>
</feature>
<comment type="subcellular location">
    <subcellularLocation>
        <location evidence="1 3 4">Cell outer membrane</location>
    </subcellularLocation>
</comment>
<dbReference type="InterPro" id="IPR004846">
    <property type="entry name" value="T2SS/T3SS_dom"/>
</dbReference>
<dbReference type="RefSeq" id="WP_068908945.1">
    <property type="nucleotide sequence ID" value="NZ_LXEW01000032.1"/>
</dbReference>
<dbReference type="OrthoDB" id="9779724at2"/>
<keyword evidence="2 3" id="KW-0732">Signal</keyword>
<dbReference type="Pfam" id="PF21304">
    <property type="entry name" value="T3S_SPI-1_N0"/>
    <property type="match status" value="1"/>
</dbReference>
<dbReference type="InterPro" id="IPR038591">
    <property type="entry name" value="NolW-like_sf"/>
</dbReference>
<keyword evidence="3" id="KW-0998">Cell outer membrane</keyword>
<dbReference type="PANTHER" id="PTHR30332">
    <property type="entry name" value="PROBABLE GENERAL SECRETION PATHWAY PROTEIN D"/>
    <property type="match status" value="1"/>
</dbReference>
<evidence type="ECO:0000256" key="4">
    <source>
        <dbReference type="RuleBase" id="RU004004"/>
    </source>
</evidence>
<dbReference type="InterPro" id="IPR050810">
    <property type="entry name" value="Bact_Secretion_Sys_Channel"/>
</dbReference>
<keyword evidence="3" id="KW-0811">Translocation</keyword>
<keyword evidence="3" id="KW-0472">Membrane</keyword>
<name>A0A1B7JTZ7_9GAMM</name>
<dbReference type="InterPro" id="IPR005644">
    <property type="entry name" value="NolW-like"/>
</dbReference>
<dbReference type="Gene3D" id="3.55.50.30">
    <property type="match status" value="1"/>
</dbReference>